<sequence length="237" mass="25574">MILASMLTMALACAAAQARSSPAPRADSCEAAWVWAGIPPGAIPQSVRTLYVYQGELVAHADGVHFTRGGPWPSAGDSRALIPVVRLRGEVEAHECVRVLESAANAWRSRGRTVPGVQLDYDAPSRRLGEYARFVREVRSNLDPALALSVTGLADWLVAARPEALDALAVAADDVVFQLYHSHHPVPRLGLYHAALARFRQPFRVGLLAGMSVPAAVRSNPRYRGSLRFIQMGVPAP</sequence>
<dbReference type="Proteomes" id="UP000580839">
    <property type="component" value="Unassembled WGS sequence"/>
</dbReference>
<protein>
    <submittedName>
        <fullName evidence="2">DUF3142 domain-containing protein</fullName>
    </submittedName>
</protein>
<dbReference type="AlphaFoldDB" id="A0A849SIA8"/>
<reference evidence="2 3" key="1">
    <citation type="submission" date="2020-04" db="EMBL/GenBank/DDBJ databases">
        <title>Metagenomic profiling of ammonia- and methane-oxidizing microorganisms in a Dutch drinking water treatment plant.</title>
        <authorList>
            <person name="Poghosyan L."/>
            <person name="Leucker S."/>
        </authorList>
    </citation>
    <scope>NUCLEOTIDE SEQUENCE [LARGE SCALE GENOMIC DNA]</scope>
    <source>
        <strain evidence="2">S-RSF-IL-03</strain>
    </source>
</reference>
<name>A0A849SIA8_UNCEI</name>
<dbReference type="InterPro" id="IPR021488">
    <property type="entry name" value="DUF3142"/>
</dbReference>
<feature type="chain" id="PRO_5032603674" evidence="1">
    <location>
        <begin position="19"/>
        <end position="237"/>
    </location>
</feature>
<dbReference type="Pfam" id="PF11340">
    <property type="entry name" value="DUF3142"/>
    <property type="match status" value="1"/>
</dbReference>
<dbReference type="EMBL" id="JABFRW010000006">
    <property type="protein sequence ID" value="NOT32637.1"/>
    <property type="molecule type" value="Genomic_DNA"/>
</dbReference>
<organism evidence="2 3">
    <name type="scientific">Eiseniibacteriota bacterium</name>
    <dbReference type="NCBI Taxonomy" id="2212470"/>
    <lineage>
        <taxon>Bacteria</taxon>
        <taxon>Candidatus Eiseniibacteriota</taxon>
    </lineage>
</organism>
<keyword evidence="1" id="KW-0732">Signal</keyword>
<evidence type="ECO:0000256" key="1">
    <source>
        <dbReference type="SAM" id="SignalP"/>
    </source>
</evidence>
<comment type="caution">
    <text evidence="2">The sequence shown here is derived from an EMBL/GenBank/DDBJ whole genome shotgun (WGS) entry which is preliminary data.</text>
</comment>
<feature type="signal peptide" evidence="1">
    <location>
        <begin position="1"/>
        <end position="18"/>
    </location>
</feature>
<gene>
    <name evidence="2" type="ORF">HOP12_00530</name>
</gene>
<evidence type="ECO:0000313" key="2">
    <source>
        <dbReference type="EMBL" id="NOT32637.1"/>
    </source>
</evidence>
<proteinExistence type="predicted"/>
<evidence type="ECO:0000313" key="3">
    <source>
        <dbReference type="Proteomes" id="UP000580839"/>
    </source>
</evidence>
<accession>A0A849SIA8</accession>